<organism evidence="1 2">
    <name type="scientific">Caldiarchaeum subterraneum</name>
    <dbReference type="NCBI Taxonomy" id="311458"/>
    <lineage>
        <taxon>Archaea</taxon>
        <taxon>Nitrososphaerota</taxon>
        <taxon>Candidatus Caldarchaeales</taxon>
        <taxon>Candidatus Caldarchaeaceae</taxon>
        <taxon>Candidatus Caldarchaeum</taxon>
    </lineage>
</organism>
<dbReference type="Pfam" id="PF03737">
    <property type="entry name" value="RraA-like"/>
    <property type="match status" value="1"/>
</dbReference>
<dbReference type="AlphaFoldDB" id="A0A833ECZ4"/>
<dbReference type="Proteomes" id="UP000608579">
    <property type="component" value="Unassembled WGS sequence"/>
</dbReference>
<protein>
    <submittedName>
        <fullName evidence="1">4-carboxy-4-hydroxy-2-oxoadipate aldolase/oxaloacetate decarboxylase</fullName>
    </submittedName>
</protein>
<name>A0A833ECZ4_CALS0</name>
<comment type="caution">
    <text evidence="1">The sequence shown here is derived from an EMBL/GenBank/DDBJ whole genome shotgun (WGS) entry which is preliminary data.</text>
</comment>
<evidence type="ECO:0000313" key="1">
    <source>
        <dbReference type="EMBL" id="HIQ30320.1"/>
    </source>
</evidence>
<evidence type="ECO:0000313" key="2">
    <source>
        <dbReference type="Proteomes" id="UP000608579"/>
    </source>
</evidence>
<proteinExistence type="predicted"/>
<dbReference type="EMBL" id="DQVM01000138">
    <property type="protein sequence ID" value="HIQ30320.1"/>
    <property type="molecule type" value="Genomic_DNA"/>
</dbReference>
<dbReference type="PANTHER" id="PTHR33254">
    <property type="entry name" value="4-HYDROXY-4-METHYL-2-OXOGLUTARATE ALDOLASE 3-RELATED"/>
    <property type="match status" value="1"/>
</dbReference>
<dbReference type="Gene3D" id="3.50.30.40">
    <property type="entry name" value="Ribonuclease E inhibitor RraA/RraA-like"/>
    <property type="match status" value="1"/>
</dbReference>
<gene>
    <name evidence="1" type="ORF">EYH45_07125</name>
</gene>
<sequence length="228" mass="24929">MAGIVVKKIKRPPRELVERFRNLSVSTLHEAIGKNVRNLMDPGIKPVAPEMKLVGTAVTVQCYPGDNITVHRAMALAEPGDVLVIDGGGILGVMFGAQMAYQSHRQGIAGVVVDGSVRDVAEIRRMGFPCFARVISPQGSAKENPGSINIPIKCGGVVVRPGDIIVGDDDGVVVVRPENAGEVLEKAIERERREEELRKLMDQGRTSYELYNFEKIFREKGVKEVDEL</sequence>
<dbReference type="PANTHER" id="PTHR33254:SF4">
    <property type="entry name" value="4-HYDROXY-4-METHYL-2-OXOGLUTARATE ALDOLASE 3-RELATED"/>
    <property type="match status" value="1"/>
</dbReference>
<dbReference type="NCBIfam" id="NF006731">
    <property type="entry name" value="PRK09262.1"/>
    <property type="match status" value="1"/>
</dbReference>
<dbReference type="CDD" id="cd16841">
    <property type="entry name" value="RraA_family"/>
    <property type="match status" value="1"/>
</dbReference>
<dbReference type="SUPFAM" id="SSF89562">
    <property type="entry name" value="RraA-like"/>
    <property type="match status" value="1"/>
</dbReference>
<dbReference type="InterPro" id="IPR036704">
    <property type="entry name" value="RraA/RraA-like_sf"/>
</dbReference>
<reference evidence="1" key="1">
    <citation type="journal article" date="2020" name="ISME J.">
        <title>Gammaproteobacteria mediating utilization of methyl-, sulfur- and petroleum organic compounds in deep ocean hydrothermal plumes.</title>
        <authorList>
            <person name="Zhou Z."/>
            <person name="Liu Y."/>
            <person name="Pan J."/>
            <person name="Cron B.R."/>
            <person name="Toner B.M."/>
            <person name="Anantharaman K."/>
            <person name="Breier J.A."/>
            <person name="Dick G.J."/>
            <person name="Li M."/>
        </authorList>
    </citation>
    <scope>NUCLEOTIDE SEQUENCE</scope>
    <source>
        <strain evidence="1">SZUA-1515</strain>
    </source>
</reference>
<accession>A0A833ECZ4</accession>
<dbReference type="InterPro" id="IPR005493">
    <property type="entry name" value="RraA/RraA-like"/>
</dbReference>